<keyword evidence="2" id="KW-0169">Cobalamin biosynthesis</keyword>
<dbReference type="Proteomes" id="UP000557772">
    <property type="component" value="Unassembled WGS sequence"/>
</dbReference>
<keyword evidence="5" id="KW-0949">S-adenosyl-L-methionine</keyword>
<dbReference type="Gene3D" id="3.40.1010.10">
    <property type="entry name" value="Cobalt-precorrin-4 Transmethylase, Domain 1"/>
    <property type="match status" value="1"/>
</dbReference>
<evidence type="ECO:0000313" key="7">
    <source>
        <dbReference type="EMBL" id="NNG40439.1"/>
    </source>
</evidence>
<evidence type="ECO:0000313" key="8">
    <source>
        <dbReference type="Proteomes" id="UP000557772"/>
    </source>
</evidence>
<dbReference type="RefSeq" id="WP_171156708.1">
    <property type="nucleotide sequence ID" value="NZ_JABENB010000002.1"/>
</dbReference>
<dbReference type="InterPro" id="IPR006365">
    <property type="entry name" value="Cbl_synth_CobL"/>
</dbReference>
<organism evidence="7 8">
    <name type="scientific">Flexivirga aerilata</name>
    <dbReference type="NCBI Taxonomy" id="1656889"/>
    <lineage>
        <taxon>Bacteria</taxon>
        <taxon>Bacillati</taxon>
        <taxon>Actinomycetota</taxon>
        <taxon>Actinomycetes</taxon>
        <taxon>Micrococcales</taxon>
        <taxon>Dermacoccaceae</taxon>
        <taxon>Flexivirga</taxon>
    </lineage>
</organism>
<keyword evidence="4 7" id="KW-0808">Transferase</keyword>
<evidence type="ECO:0000256" key="5">
    <source>
        <dbReference type="ARBA" id="ARBA00022691"/>
    </source>
</evidence>
<dbReference type="Pfam" id="PF00590">
    <property type="entry name" value="TP_methylase"/>
    <property type="match status" value="1"/>
</dbReference>
<dbReference type="SUPFAM" id="SSF53335">
    <property type="entry name" value="S-adenosyl-L-methionine-dependent methyltransferases"/>
    <property type="match status" value="1"/>
</dbReference>
<evidence type="ECO:0000256" key="2">
    <source>
        <dbReference type="ARBA" id="ARBA00022573"/>
    </source>
</evidence>
<dbReference type="SUPFAM" id="SSF53790">
    <property type="entry name" value="Tetrapyrrole methylase"/>
    <property type="match status" value="1"/>
</dbReference>
<dbReference type="GO" id="GO:0032259">
    <property type="term" value="P:methylation"/>
    <property type="evidence" value="ECO:0007669"/>
    <property type="project" value="UniProtKB-KW"/>
</dbReference>
<dbReference type="GO" id="GO:0009236">
    <property type="term" value="P:cobalamin biosynthetic process"/>
    <property type="evidence" value="ECO:0007669"/>
    <property type="project" value="UniProtKB-UniPathway"/>
</dbReference>
<dbReference type="UniPathway" id="UPA00148"/>
<dbReference type="InterPro" id="IPR000878">
    <property type="entry name" value="4pyrrol_Mease"/>
</dbReference>
<comment type="caution">
    <text evidence="7">The sequence shown here is derived from an EMBL/GenBank/DDBJ whole genome shotgun (WGS) entry which is preliminary data.</text>
</comment>
<dbReference type="InterPro" id="IPR035996">
    <property type="entry name" value="4pyrrol_Methylase_sf"/>
</dbReference>
<dbReference type="InterPro" id="IPR014008">
    <property type="entry name" value="Cbl_synth_MTase_CbiT"/>
</dbReference>
<reference evidence="7 8" key="1">
    <citation type="submission" date="2020-05" db="EMBL/GenBank/DDBJ databases">
        <title>Flexivirga sp. ID2601S isolated from air conditioner.</title>
        <authorList>
            <person name="Kim D.H."/>
        </authorList>
    </citation>
    <scope>NUCLEOTIDE SEQUENCE [LARGE SCALE GENOMIC DNA]</scope>
    <source>
        <strain evidence="7 8">ID2601S</strain>
    </source>
</reference>
<dbReference type="PANTHER" id="PTHR43182">
    <property type="entry name" value="COBALT-PRECORRIN-6B C(15)-METHYLTRANSFERASE (DECARBOXYLATING)"/>
    <property type="match status" value="1"/>
</dbReference>
<dbReference type="Gene3D" id="3.40.50.150">
    <property type="entry name" value="Vaccinia Virus protein VP39"/>
    <property type="match status" value="1"/>
</dbReference>
<dbReference type="CDD" id="cd11644">
    <property type="entry name" value="Precorrin-6Y-MT"/>
    <property type="match status" value="1"/>
</dbReference>
<dbReference type="InterPro" id="IPR029063">
    <property type="entry name" value="SAM-dependent_MTases_sf"/>
</dbReference>
<feature type="domain" description="Tetrapyrrole methylase" evidence="6">
    <location>
        <begin position="4"/>
        <end position="195"/>
    </location>
</feature>
<name>A0A849AJ92_9MICO</name>
<keyword evidence="8" id="KW-1185">Reference proteome</keyword>
<dbReference type="InterPro" id="IPR012818">
    <property type="entry name" value="CbiE"/>
</dbReference>
<evidence type="ECO:0000256" key="4">
    <source>
        <dbReference type="ARBA" id="ARBA00022679"/>
    </source>
</evidence>
<dbReference type="NCBIfam" id="TIGR02467">
    <property type="entry name" value="CbiE"/>
    <property type="match status" value="1"/>
</dbReference>
<proteinExistence type="predicted"/>
<dbReference type="InterPro" id="IPR014777">
    <property type="entry name" value="4pyrrole_Mease_sub1"/>
</dbReference>
<evidence type="ECO:0000259" key="6">
    <source>
        <dbReference type="Pfam" id="PF00590"/>
    </source>
</evidence>
<comment type="pathway">
    <text evidence="1">Cofactor biosynthesis; adenosylcobalamin biosynthesis.</text>
</comment>
<dbReference type="PANTHER" id="PTHR43182:SF1">
    <property type="entry name" value="COBALT-PRECORRIN-7 C(5)-METHYLTRANSFERASE"/>
    <property type="match status" value="1"/>
</dbReference>
<accession>A0A849AJ92</accession>
<protein>
    <submittedName>
        <fullName evidence="7">Precorrin-6y C5,15-methyltransferase (Decarboxylating) subunit CbiE</fullName>
    </submittedName>
</protein>
<dbReference type="NCBIfam" id="TIGR02469">
    <property type="entry name" value="CbiT"/>
    <property type="match status" value="1"/>
</dbReference>
<evidence type="ECO:0000256" key="3">
    <source>
        <dbReference type="ARBA" id="ARBA00022603"/>
    </source>
</evidence>
<dbReference type="PIRSF" id="PIRSF036428">
    <property type="entry name" value="CobL"/>
    <property type="match status" value="1"/>
</dbReference>
<dbReference type="CDD" id="cd02440">
    <property type="entry name" value="AdoMet_MTases"/>
    <property type="match status" value="1"/>
</dbReference>
<evidence type="ECO:0000256" key="1">
    <source>
        <dbReference type="ARBA" id="ARBA00004953"/>
    </source>
</evidence>
<dbReference type="InterPro" id="IPR050714">
    <property type="entry name" value="Cobalamin_biosynth_MTase"/>
</dbReference>
<gene>
    <name evidence="7" type="primary">cbiE</name>
    <name evidence="7" type="ORF">HJ588_14315</name>
</gene>
<dbReference type="GO" id="GO:0008276">
    <property type="term" value="F:protein methyltransferase activity"/>
    <property type="evidence" value="ECO:0007669"/>
    <property type="project" value="InterPro"/>
</dbReference>
<dbReference type="EMBL" id="JABENB010000002">
    <property type="protein sequence ID" value="NNG40439.1"/>
    <property type="molecule type" value="Genomic_DNA"/>
</dbReference>
<keyword evidence="3 7" id="KW-0489">Methyltransferase</keyword>
<sequence length="423" mass="44073">MIEVVGCPASGVADLPGAQLSLLYDAALVVSSPRLLDTLDSLEPAPSAARRAWPEPLLAGLDDLIDSFGASGDRPVVVLATGDPLLSGIGTTLLRRRGPEGVRVHPAVSSVALARARMGWPAETAAWVSVVGRPLGRVTALLTPGARLVVLSSDETTPARLASLLAERGLGAARLTVLGDLGTPSESRHDCTASEYAYAAPRLNVVAVELPPVAAPSDGPFGGPNALLGSVSGRPDDAFHTDGQLTKAEIRAVALSRLRPAPGAVLWDLGAGTGSVAVEWCLRHTSARAYAVERRADRVALIRRNLAETGADLRVLEADIGAALVQLVDLDRPDAIFLGAGVTEPVLDRCLAALRPGGRLVAHAVTLESESVLVQAYRRIRADAGNVTLRRIAVESAEPLGDYLSYRPARAVVQLAVQQDGAP</sequence>
<dbReference type="AlphaFoldDB" id="A0A849AJ92"/>